<dbReference type="SUPFAM" id="SSF53335">
    <property type="entry name" value="S-adenosyl-L-methionine-dependent methyltransferases"/>
    <property type="match status" value="1"/>
</dbReference>
<evidence type="ECO:0000313" key="9">
    <source>
        <dbReference type="Proteomes" id="UP001565200"/>
    </source>
</evidence>
<evidence type="ECO:0000256" key="6">
    <source>
        <dbReference type="ARBA" id="ARBA00047942"/>
    </source>
</evidence>
<dbReference type="PIRSF" id="PIRSF015855">
    <property type="entry name" value="TypeIII_Mtase_mKpnI"/>
    <property type="match status" value="1"/>
</dbReference>
<organism evidence="8 9">
    <name type="scientific">Heminiphilus faecis</name>
    <dbReference type="NCBI Taxonomy" id="2601703"/>
    <lineage>
        <taxon>Bacteria</taxon>
        <taxon>Pseudomonadati</taxon>
        <taxon>Bacteroidota</taxon>
        <taxon>Bacteroidia</taxon>
        <taxon>Bacteroidales</taxon>
        <taxon>Muribaculaceae</taxon>
        <taxon>Heminiphilus</taxon>
    </lineage>
</organism>
<dbReference type="GO" id="GO:0032259">
    <property type="term" value="P:methylation"/>
    <property type="evidence" value="ECO:0007669"/>
    <property type="project" value="UniProtKB-KW"/>
</dbReference>
<dbReference type="GO" id="GO:0008168">
    <property type="term" value="F:methyltransferase activity"/>
    <property type="evidence" value="ECO:0007669"/>
    <property type="project" value="UniProtKB-KW"/>
</dbReference>
<dbReference type="PROSITE" id="PS00092">
    <property type="entry name" value="N6_MTASE"/>
    <property type="match status" value="1"/>
</dbReference>
<keyword evidence="9" id="KW-1185">Reference proteome</keyword>
<dbReference type="EC" id="2.1.1.72" evidence="2"/>
<dbReference type="InterPro" id="IPR002941">
    <property type="entry name" value="DNA_methylase_N4/N6"/>
</dbReference>
<dbReference type="InterPro" id="IPR029063">
    <property type="entry name" value="SAM-dependent_MTases_sf"/>
</dbReference>
<proteinExistence type="inferred from homology"/>
<comment type="caution">
    <text evidence="8">The sequence shown here is derived from an EMBL/GenBank/DDBJ whole genome shotgun (WGS) entry which is preliminary data.</text>
</comment>
<evidence type="ECO:0000256" key="1">
    <source>
        <dbReference type="ARBA" id="ARBA00006594"/>
    </source>
</evidence>
<dbReference type="InterPro" id="IPR002052">
    <property type="entry name" value="DNA_methylase_N6_adenine_CS"/>
</dbReference>
<dbReference type="RefSeq" id="WP_121698243.1">
    <property type="nucleotide sequence ID" value="NZ_JBCLPP010000004.1"/>
</dbReference>
<keyword evidence="5" id="KW-0949">S-adenosyl-L-methionine</keyword>
<dbReference type="Pfam" id="PF01555">
    <property type="entry name" value="N6_N4_Mtase"/>
    <property type="match status" value="1"/>
</dbReference>
<sequence length="656" mass="75053">METYKDHIIQSPDINAERLETLRTMFPDWFTQEGKLDINEVKKAVNPDGVDETERYEFRWFGKSKAKRNAFMPTRATLHYDEERSVNPDTTENVIIEGDNLEVLKILTPSYRNKIKVIYIDPPYNADALTAYNDNYSESRAHYWEEASITEDGVLIDSLSVPEGRKHSVWMSDIYARLLKARDLLAEDGVILISINDKEVAHLKKICEEVFMPENFIAQFVWITDGNFDNQAKIKSCHEYVLLYAKDASKFDYPDLVDPNVGDGSKLNNQFIRNTIVKNGPKNPIQTLTLRAGFPAEVENMVFKAQSNHWPHHEADIVIENYKVKNDVEITSGWAARAQLDQFMSEDNNWEPVKDTKNQDTRFILTNAGGIDCIKDRGIKSHVISVLQNLGGTQTATSELESLGIYGFRYPKPTQLLEYILKLNNNKDSIILDFYAGTGTTGHAVTNLNLRDGGTRKYILVQFPVAISHENKAAINRGFKKISDITIARNKAVAEKVKSDFDGRIPTPEDQQQLDQLGFKVFTLTKSSFPRTDFAPDSEKSEEENLALFHKYVAEKEQQLSMGFDDEELITEILISRGFMLTYKFEHKPTFTENTVYLASDGIKETYICVDNTLADSTVNYFMQNTDTKFICIERALDSTKKFNLKNRMQDKFFAF</sequence>
<gene>
    <name evidence="8" type="ORF">AAK873_01925</name>
</gene>
<comment type="similarity">
    <text evidence="1">Belongs to the N(4)/N(6)-methyltransferase family.</text>
</comment>
<evidence type="ECO:0000256" key="3">
    <source>
        <dbReference type="ARBA" id="ARBA00022603"/>
    </source>
</evidence>
<keyword evidence="3 8" id="KW-0489">Methyltransferase</keyword>
<evidence type="ECO:0000256" key="5">
    <source>
        <dbReference type="ARBA" id="ARBA00022691"/>
    </source>
</evidence>
<dbReference type="Gene3D" id="3.40.50.150">
    <property type="entry name" value="Vaccinia Virus protein VP39"/>
    <property type="match status" value="1"/>
</dbReference>
<name>A0ABV4CW99_9BACT</name>
<protein>
    <recommendedName>
        <fullName evidence="2">site-specific DNA-methyltransferase (adenine-specific)</fullName>
        <ecNumber evidence="2">2.1.1.72</ecNumber>
    </recommendedName>
</protein>
<comment type="catalytic activity">
    <reaction evidence="6">
        <text>a 2'-deoxyadenosine in DNA + S-adenosyl-L-methionine = an N(6)-methyl-2'-deoxyadenosine in DNA + S-adenosyl-L-homocysteine + H(+)</text>
        <dbReference type="Rhea" id="RHEA:15197"/>
        <dbReference type="Rhea" id="RHEA-COMP:12418"/>
        <dbReference type="Rhea" id="RHEA-COMP:12419"/>
        <dbReference type="ChEBI" id="CHEBI:15378"/>
        <dbReference type="ChEBI" id="CHEBI:57856"/>
        <dbReference type="ChEBI" id="CHEBI:59789"/>
        <dbReference type="ChEBI" id="CHEBI:90615"/>
        <dbReference type="ChEBI" id="CHEBI:90616"/>
        <dbReference type="EC" id="2.1.1.72"/>
    </reaction>
</comment>
<evidence type="ECO:0000256" key="4">
    <source>
        <dbReference type="ARBA" id="ARBA00022679"/>
    </source>
</evidence>
<reference evidence="8 9" key="1">
    <citation type="submission" date="2024-03" db="EMBL/GenBank/DDBJ databases">
        <title>Mouse gut bacterial collection (mGBC) of GemPharmatech.</title>
        <authorList>
            <person name="He Y."/>
            <person name="Dong L."/>
            <person name="Wu D."/>
            <person name="Gao X."/>
            <person name="Lin Z."/>
        </authorList>
    </citation>
    <scope>NUCLEOTIDE SEQUENCE [LARGE SCALE GENOMIC DNA]</scope>
    <source>
        <strain evidence="8 9">54-13</strain>
    </source>
</reference>
<evidence type="ECO:0000313" key="8">
    <source>
        <dbReference type="EMBL" id="MEY8244374.1"/>
    </source>
</evidence>
<dbReference type="Proteomes" id="UP001565200">
    <property type="component" value="Unassembled WGS sequence"/>
</dbReference>
<dbReference type="InterPro" id="IPR002295">
    <property type="entry name" value="N4/N6-MTase_EcoPI_Mod-like"/>
</dbReference>
<evidence type="ECO:0000256" key="2">
    <source>
        <dbReference type="ARBA" id="ARBA00011900"/>
    </source>
</evidence>
<feature type="domain" description="DNA methylase N-4/N-6" evidence="7">
    <location>
        <begin position="115"/>
        <end position="451"/>
    </location>
</feature>
<keyword evidence="4 8" id="KW-0808">Transferase</keyword>
<dbReference type="EMBL" id="JBCLPP010000004">
    <property type="protein sequence ID" value="MEY8244374.1"/>
    <property type="molecule type" value="Genomic_DNA"/>
</dbReference>
<accession>A0ABV4CW99</accession>
<dbReference type="PRINTS" id="PR00506">
    <property type="entry name" value="D21N6MTFRASE"/>
</dbReference>
<evidence type="ECO:0000259" key="7">
    <source>
        <dbReference type="Pfam" id="PF01555"/>
    </source>
</evidence>